<dbReference type="PANTHER" id="PTHR45733:SF31">
    <property type="entry name" value="GENOME ASSEMBLY, CHROMOSOME: II"/>
    <property type="match status" value="1"/>
</dbReference>
<keyword evidence="6" id="KW-1185">Reference proteome</keyword>
<feature type="compositionally biased region" description="Low complexity" evidence="2">
    <location>
        <begin position="1217"/>
        <end position="1257"/>
    </location>
</feature>
<dbReference type="InterPro" id="IPR019309">
    <property type="entry name" value="WASHC3"/>
</dbReference>
<dbReference type="InterPro" id="IPR042201">
    <property type="entry name" value="FH2_Formin_sf"/>
</dbReference>
<dbReference type="PROSITE" id="PS51444">
    <property type="entry name" value="FH2"/>
    <property type="match status" value="1"/>
</dbReference>
<name>A0A8J2SSW0_9STRA</name>
<dbReference type="InterPro" id="IPR036859">
    <property type="entry name" value="CAP-Gly_dom_sf"/>
</dbReference>
<feature type="coiled-coil region" evidence="1">
    <location>
        <begin position="1026"/>
        <end position="1053"/>
    </location>
</feature>
<dbReference type="InterPro" id="IPR000938">
    <property type="entry name" value="CAP-Gly_domain"/>
</dbReference>
<feature type="region of interest" description="Disordered" evidence="2">
    <location>
        <begin position="897"/>
        <end position="926"/>
    </location>
</feature>
<dbReference type="Gene3D" id="1.20.58.2220">
    <property type="entry name" value="Formin, FH2 domain"/>
    <property type="match status" value="1"/>
</dbReference>
<dbReference type="InterPro" id="IPR015425">
    <property type="entry name" value="FH2_Formin"/>
</dbReference>
<feature type="domain" description="CAP-Gly" evidence="3">
    <location>
        <begin position="133"/>
        <end position="176"/>
    </location>
</feature>
<dbReference type="SUPFAM" id="SSF74924">
    <property type="entry name" value="Cap-Gly domain"/>
    <property type="match status" value="1"/>
</dbReference>
<gene>
    <name evidence="5" type="ORF">PECAL_4P13470</name>
</gene>
<evidence type="ECO:0000259" key="4">
    <source>
        <dbReference type="PROSITE" id="PS51444"/>
    </source>
</evidence>
<dbReference type="OrthoDB" id="1668162at2759"/>
<evidence type="ECO:0000256" key="2">
    <source>
        <dbReference type="SAM" id="MobiDB-lite"/>
    </source>
</evidence>
<sequence length="1284" mass="138512">MDTPLRPPRLRTGTRSQEPDDAALRAAARAALRAKTRRATFSTRNERRPSKHAFGSSLPPGAVRRRSPVPERRHSYVDYLRNGTPEKPRPSPVVYEQEEVREPLYLGCRVDVFDRKGRPRRLDCGVLKFLGPTAFSSGRQVWCGIELDLPYGTHDGEVEGRRYFGPVSSRCGLLVTAELCKRVPGQPSASKAAYSDTDSVRTRSPVPIVAAPAPVVVPPPPPSKPVPAACRNDPALSALFADESLARYFKMLSVGVPRTAVAQKMKDDGVVADKCAVMAGQVNTPVPVKATTKATPQQKEKARSAPPPRTGFRRLHWNALDPQSAERSLYAAEHLASPFDKSSRDFARLKSAFGERAPIVQSRRSVMTTAVVEKKVAPPKTTTLDARRAMNVGIMLGKLVGSGEGRFPSARSCCEALMGGGLSVDQLELIIAIAPTDHEREKLVFRPSGVYEGSTQAEAALAELGAIPLCRQRADALLLLETALPRLAVVLVDAALRCKACRAVRSSQSLARFLATLLGAANATRLNESSGIELGSLLALARTRADGEERHRRTLLDFVVDVLSRRGERRTALCFAGPFARGDVLVAARSRRRRRLEASKKVTLSDDGGESEPEASSSSSDEDEDDGGLASPSQKRRHRRQRRDLVRAARWLPACFGEDPACAETVVSRRVVHGGLKQCAHRGEPNELAAVVSTLRRRVAAARAVARADRASQFEGERAEAEKAISAARAAEKRRLDGDRERAAKAAADARRALDAAGMKERAAMAREETLASKVRTSLKQARAEKAALVALGVLCAAARDADAYCERMRTKSPPPKETPQDWAAKRKAQVERARKIRADRLDFAPAPAPTDVKRPKTKKHGSWRPPQRIASAILSSKEGTAPFGVLRAAQQWASHALQDRNRRAPVTRPSTNGASCYAPPSEDPRLMEPSDPRNPFFGLVERVLALASAAVAFPSALGYLEALAKKQPEPPPVERQLFTKKPPSVDGARAGLLAALTSKPVLKKKTIDQGPLPPHLTPSRRRQAGERLDAELDALEGALAAAEAAIACARAHGDALRVHVGCAPHEDAAEALEVMGQLSRLVDASLARAPLDLETSDEDDAPRLRIGAVVSTKWGPAVVEARRPAADPAQPRRVVCRTFWRARVICEKADICRAPCPVGSPFGPVDLLDRVVKRADGTLLCQVRLPGARGAVLLPPCSVVYVAPVATRVWRRRRPAASPRSGPATPRSNSVPSPRVLSPRSGSRSGPGTPRSFVASESDDDSSAASESSDLSDIGALGSFLEI</sequence>
<dbReference type="Proteomes" id="UP000789595">
    <property type="component" value="Unassembled WGS sequence"/>
</dbReference>
<dbReference type="PANTHER" id="PTHR45733">
    <property type="entry name" value="FORMIN-J"/>
    <property type="match status" value="1"/>
</dbReference>
<keyword evidence="1" id="KW-0175">Coiled coil</keyword>
<feature type="region of interest" description="Disordered" evidence="2">
    <location>
        <begin position="1213"/>
        <end position="1272"/>
    </location>
</feature>
<comment type="caution">
    <text evidence="5">The sequence shown here is derived from an EMBL/GenBank/DDBJ whole genome shotgun (WGS) entry which is preliminary data.</text>
</comment>
<evidence type="ECO:0000256" key="1">
    <source>
        <dbReference type="SAM" id="Coils"/>
    </source>
</evidence>
<dbReference type="SMART" id="SM01052">
    <property type="entry name" value="CAP_GLY"/>
    <property type="match status" value="1"/>
</dbReference>
<dbReference type="GO" id="GO:0071203">
    <property type="term" value="C:WASH complex"/>
    <property type="evidence" value="ECO:0007669"/>
    <property type="project" value="InterPro"/>
</dbReference>
<accession>A0A8J2SSW0</accession>
<dbReference type="Pfam" id="PF01302">
    <property type="entry name" value="CAP_GLY"/>
    <property type="match status" value="1"/>
</dbReference>
<feature type="region of interest" description="Disordered" evidence="2">
    <location>
        <begin position="291"/>
        <end position="313"/>
    </location>
</feature>
<feature type="compositionally biased region" description="Low complexity" evidence="2">
    <location>
        <begin position="1"/>
        <end position="15"/>
    </location>
</feature>
<evidence type="ECO:0000259" key="3">
    <source>
        <dbReference type="PROSITE" id="PS50245"/>
    </source>
</evidence>
<organism evidence="5 6">
    <name type="scientific">Pelagomonas calceolata</name>
    <dbReference type="NCBI Taxonomy" id="35677"/>
    <lineage>
        <taxon>Eukaryota</taxon>
        <taxon>Sar</taxon>
        <taxon>Stramenopiles</taxon>
        <taxon>Ochrophyta</taxon>
        <taxon>Pelagophyceae</taxon>
        <taxon>Pelagomonadales</taxon>
        <taxon>Pelagomonadaceae</taxon>
        <taxon>Pelagomonas</taxon>
    </lineage>
</organism>
<evidence type="ECO:0000313" key="6">
    <source>
        <dbReference type="Proteomes" id="UP000789595"/>
    </source>
</evidence>
<dbReference type="PROSITE" id="PS50245">
    <property type="entry name" value="CAP_GLY_2"/>
    <property type="match status" value="1"/>
</dbReference>
<dbReference type="EMBL" id="CAKKNE010000004">
    <property type="protein sequence ID" value="CAH0374086.1"/>
    <property type="molecule type" value="Genomic_DNA"/>
</dbReference>
<feature type="region of interest" description="Disordered" evidence="2">
    <location>
        <begin position="597"/>
        <end position="641"/>
    </location>
</feature>
<proteinExistence type="predicted"/>
<feature type="region of interest" description="Disordered" evidence="2">
    <location>
        <begin position="1"/>
        <end position="72"/>
    </location>
</feature>
<protein>
    <recommendedName>
        <fullName evidence="7">CAP-Gly domain-containing protein</fullName>
    </recommendedName>
</protein>
<dbReference type="SUPFAM" id="SSF101447">
    <property type="entry name" value="Formin homology 2 domain (FH2 domain)"/>
    <property type="match status" value="1"/>
</dbReference>
<reference evidence="5" key="1">
    <citation type="submission" date="2021-11" db="EMBL/GenBank/DDBJ databases">
        <authorList>
            <consortium name="Genoscope - CEA"/>
            <person name="William W."/>
        </authorList>
    </citation>
    <scope>NUCLEOTIDE SEQUENCE</scope>
</reference>
<evidence type="ECO:0008006" key="7">
    <source>
        <dbReference type="Google" id="ProtNLM"/>
    </source>
</evidence>
<dbReference type="Gene3D" id="2.30.30.190">
    <property type="entry name" value="CAP Gly-rich-like domain"/>
    <property type="match status" value="1"/>
</dbReference>
<evidence type="ECO:0000313" key="5">
    <source>
        <dbReference type="EMBL" id="CAH0374086.1"/>
    </source>
</evidence>
<dbReference type="Pfam" id="PF02181">
    <property type="entry name" value="FH2"/>
    <property type="match status" value="1"/>
</dbReference>
<feature type="domain" description="FH2" evidence="4">
    <location>
        <begin position="302"/>
        <end position="725"/>
    </location>
</feature>
<feature type="region of interest" description="Disordered" evidence="2">
    <location>
        <begin position="846"/>
        <end position="865"/>
    </location>
</feature>
<dbReference type="SMART" id="SM00498">
    <property type="entry name" value="FH2"/>
    <property type="match status" value="1"/>
</dbReference>
<dbReference type="InterPro" id="IPR051144">
    <property type="entry name" value="Formin_homology_domain"/>
</dbReference>
<dbReference type="Pfam" id="PF10152">
    <property type="entry name" value="CCDC53"/>
    <property type="match status" value="1"/>
</dbReference>